<feature type="transmembrane region" description="Helical" evidence="2">
    <location>
        <begin position="226"/>
        <end position="246"/>
    </location>
</feature>
<sequence>MATYQSIKVRRVEGHECSLPQDDELITLYINGGFFVDFRRKFRQYLMVSAANPESKAVLKSTAQIRLEESRHLRKFYHMIHPFSEARITWEMIMIVVYSGLLLVMPLELGTVTQQPLVLYSKFVLDIFSMMDIILFFCTGYYDEKIHKIVMKPMLVFKHYIFPYFIFDFFSSLPYNMYVFYIDPKLSSLTYLYLLKLTRLPTLIEYIRRFCIRMELYSYKLSTVNFALWFFTLIWWATALTLIVYVRVEGDSIQYSENSDIFNPTMESCYQVVRAFMLVAMSKIQSERAVSMVLNVVCILIGSVLNMVILAQVMQIYRRHSNSRNKYENLMQEIGEYMNYKELPSPLKNRVFRYVEFKFQKNIFKEGDILSTLSKILKQDILLHNCKRMVEKVDFFKGLPGSLILLLVTKLRSEIYLPNDMIVQAGISGTAMYFIYVGTVAVYTTNEREICHLEDGSHFGEISLIINEPRVASVIAVTNCEVFRLSRKDFLEAMEPYPNLCNKIRQSALARLKNTRQKYPSNPVEINSSTSSRPEPSTPPLMKKYEDSAFRQQQQPCNLVFVVIITAALRLSLLPPKSTNPRIKLASKLDRGLLFYGVERAGDEMRGREAKVDGTILTWSRQRCNPLGRSQLIVVSGDSGEVTTMTRKRRLQQAI</sequence>
<dbReference type="AlphaFoldDB" id="A0A8J6HR59"/>
<dbReference type="CDD" id="cd00038">
    <property type="entry name" value="CAP_ED"/>
    <property type="match status" value="1"/>
</dbReference>
<accession>A0A8J6HR59</accession>
<feature type="transmembrane region" description="Helical" evidence="2">
    <location>
        <begin position="292"/>
        <end position="314"/>
    </location>
</feature>
<dbReference type="EMBL" id="JABDTM020018262">
    <property type="protein sequence ID" value="KAH0818163.1"/>
    <property type="molecule type" value="Genomic_DNA"/>
</dbReference>
<comment type="caution">
    <text evidence="4">The sequence shown here is derived from an EMBL/GenBank/DDBJ whole genome shotgun (WGS) entry which is preliminary data.</text>
</comment>
<feature type="region of interest" description="Disordered" evidence="1">
    <location>
        <begin position="519"/>
        <end position="543"/>
    </location>
</feature>
<dbReference type="PANTHER" id="PTHR45689:SF14">
    <property type="entry name" value="CYCLIC NUCLEOTIDE-GATED CATION CHANNEL SUBUNIT A-LIKE PROTEIN"/>
    <property type="match status" value="1"/>
</dbReference>
<dbReference type="GO" id="GO:0003254">
    <property type="term" value="P:regulation of membrane depolarization"/>
    <property type="evidence" value="ECO:0007669"/>
    <property type="project" value="TreeGrafter"/>
</dbReference>
<dbReference type="SMART" id="SM00100">
    <property type="entry name" value="cNMP"/>
    <property type="match status" value="1"/>
</dbReference>
<feature type="transmembrane region" description="Helical" evidence="2">
    <location>
        <begin position="162"/>
        <end position="182"/>
    </location>
</feature>
<dbReference type="InterPro" id="IPR051413">
    <property type="entry name" value="K/Na_HCN_channel"/>
</dbReference>
<dbReference type="InterPro" id="IPR000595">
    <property type="entry name" value="cNMP-bd_dom"/>
</dbReference>
<dbReference type="SUPFAM" id="SSF51206">
    <property type="entry name" value="cAMP-binding domain-like"/>
    <property type="match status" value="1"/>
</dbReference>
<dbReference type="Gene3D" id="2.60.120.10">
    <property type="entry name" value="Jelly Rolls"/>
    <property type="match status" value="1"/>
</dbReference>
<evidence type="ECO:0000256" key="1">
    <source>
        <dbReference type="SAM" id="MobiDB-lite"/>
    </source>
</evidence>
<dbReference type="Pfam" id="PF00027">
    <property type="entry name" value="cNMP_binding"/>
    <property type="match status" value="1"/>
</dbReference>
<dbReference type="PROSITE" id="PS50042">
    <property type="entry name" value="CNMP_BINDING_3"/>
    <property type="match status" value="1"/>
</dbReference>
<feature type="domain" description="Cyclic nucleotide-binding" evidence="3">
    <location>
        <begin position="395"/>
        <end position="511"/>
    </location>
</feature>
<organism evidence="4 5">
    <name type="scientific">Tenebrio molitor</name>
    <name type="common">Yellow mealworm beetle</name>
    <dbReference type="NCBI Taxonomy" id="7067"/>
    <lineage>
        <taxon>Eukaryota</taxon>
        <taxon>Metazoa</taxon>
        <taxon>Ecdysozoa</taxon>
        <taxon>Arthropoda</taxon>
        <taxon>Hexapoda</taxon>
        <taxon>Insecta</taxon>
        <taxon>Pterygota</taxon>
        <taxon>Neoptera</taxon>
        <taxon>Endopterygota</taxon>
        <taxon>Coleoptera</taxon>
        <taxon>Polyphaga</taxon>
        <taxon>Cucujiformia</taxon>
        <taxon>Tenebrionidae</taxon>
        <taxon>Tenebrio</taxon>
    </lineage>
</organism>
<evidence type="ECO:0000256" key="2">
    <source>
        <dbReference type="SAM" id="Phobius"/>
    </source>
</evidence>
<keyword evidence="2" id="KW-0812">Transmembrane</keyword>
<dbReference type="SUPFAM" id="SSF81324">
    <property type="entry name" value="Voltage-gated potassium channels"/>
    <property type="match status" value="1"/>
</dbReference>
<protein>
    <recommendedName>
        <fullName evidence="3">Cyclic nucleotide-binding domain-containing protein</fullName>
    </recommendedName>
</protein>
<reference evidence="4" key="2">
    <citation type="submission" date="2021-08" db="EMBL/GenBank/DDBJ databases">
        <authorList>
            <person name="Eriksson T."/>
        </authorList>
    </citation>
    <scope>NUCLEOTIDE SEQUENCE</scope>
    <source>
        <strain evidence="4">Stoneville</strain>
        <tissue evidence="4">Whole head</tissue>
    </source>
</reference>
<feature type="transmembrane region" description="Helical" evidence="2">
    <location>
        <begin position="119"/>
        <end position="142"/>
    </location>
</feature>
<dbReference type="PANTHER" id="PTHR45689">
    <property type="entry name" value="I[[H]] CHANNEL, ISOFORM E"/>
    <property type="match status" value="1"/>
</dbReference>
<evidence type="ECO:0000313" key="4">
    <source>
        <dbReference type="EMBL" id="KAH0818163.1"/>
    </source>
</evidence>
<dbReference type="Gene3D" id="1.10.287.630">
    <property type="entry name" value="Helix hairpin bin"/>
    <property type="match status" value="1"/>
</dbReference>
<keyword evidence="5" id="KW-1185">Reference proteome</keyword>
<keyword evidence="2" id="KW-1133">Transmembrane helix</keyword>
<dbReference type="InterPro" id="IPR018490">
    <property type="entry name" value="cNMP-bd_dom_sf"/>
</dbReference>
<dbReference type="GO" id="GO:0035725">
    <property type="term" value="P:sodium ion transmembrane transport"/>
    <property type="evidence" value="ECO:0007669"/>
    <property type="project" value="TreeGrafter"/>
</dbReference>
<gene>
    <name evidence="4" type="ORF">GEV33_004628</name>
</gene>
<dbReference type="Gene3D" id="1.10.287.70">
    <property type="match status" value="1"/>
</dbReference>
<evidence type="ECO:0000259" key="3">
    <source>
        <dbReference type="PROSITE" id="PS50042"/>
    </source>
</evidence>
<keyword evidence="2" id="KW-0472">Membrane</keyword>
<reference evidence="4" key="1">
    <citation type="journal article" date="2020" name="J Insects Food Feed">
        <title>The yellow mealworm (Tenebrio molitor) genome: a resource for the emerging insects as food and feed industry.</title>
        <authorList>
            <person name="Eriksson T."/>
            <person name="Andere A."/>
            <person name="Kelstrup H."/>
            <person name="Emery V."/>
            <person name="Picard C."/>
        </authorList>
    </citation>
    <scope>NUCLEOTIDE SEQUENCE</scope>
    <source>
        <strain evidence="4">Stoneville</strain>
        <tissue evidence="4">Whole head</tissue>
    </source>
</reference>
<proteinExistence type="predicted"/>
<name>A0A8J6HR59_TENMO</name>
<evidence type="ECO:0000313" key="5">
    <source>
        <dbReference type="Proteomes" id="UP000719412"/>
    </source>
</evidence>
<dbReference type="InterPro" id="IPR014710">
    <property type="entry name" value="RmlC-like_jellyroll"/>
</dbReference>
<dbReference type="GO" id="GO:0005249">
    <property type="term" value="F:voltage-gated potassium channel activity"/>
    <property type="evidence" value="ECO:0007669"/>
    <property type="project" value="TreeGrafter"/>
</dbReference>
<feature type="transmembrane region" description="Helical" evidence="2">
    <location>
        <begin position="88"/>
        <end position="107"/>
    </location>
</feature>
<dbReference type="GO" id="GO:0098855">
    <property type="term" value="C:HCN channel complex"/>
    <property type="evidence" value="ECO:0007669"/>
    <property type="project" value="TreeGrafter"/>
</dbReference>
<dbReference type="Proteomes" id="UP000719412">
    <property type="component" value="Unassembled WGS sequence"/>
</dbReference>